<keyword evidence="8" id="KW-1185">Reference proteome</keyword>
<gene>
    <name evidence="7" type="ORF">J2S19_001027</name>
</gene>
<keyword evidence="4" id="KW-0479">Metal-binding</keyword>
<evidence type="ECO:0000256" key="2">
    <source>
        <dbReference type="ARBA" id="ARBA00006706"/>
    </source>
</evidence>
<evidence type="ECO:0000313" key="7">
    <source>
        <dbReference type="EMBL" id="MDQ0229775.1"/>
    </source>
</evidence>
<keyword evidence="3 6" id="KW-0808">Transferase</keyword>
<comment type="cofactor">
    <cofactor evidence="1">
        <name>Mg(2+)</name>
        <dbReference type="ChEBI" id="CHEBI:18420"/>
    </cofactor>
</comment>
<evidence type="ECO:0000313" key="8">
    <source>
        <dbReference type="Proteomes" id="UP001234495"/>
    </source>
</evidence>
<name>A0ABT9ZET4_9BACI</name>
<dbReference type="RefSeq" id="WP_307338055.1">
    <property type="nucleotide sequence ID" value="NZ_JAUSUD010000003.1"/>
</dbReference>
<dbReference type="CDD" id="cd00867">
    <property type="entry name" value="Trans_IPPS"/>
    <property type="match status" value="1"/>
</dbReference>
<dbReference type="InterPro" id="IPR000092">
    <property type="entry name" value="Polyprenyl_synt"/>
</dbReference>
<dbReference type="InterPro" id="IPR008949">
    <property type="entry name" value="Isoprenoid_synthase_dom_sf"/>
</dbReference>
<organism evidence="7 8">
    <name type="scientific">Metabacillus malikii</name>
    <dbReference type="NCBI Taxonomy" id="1504265"/>
    <lineage>
        <taxon>Bacteria</taxon>
        <taxon>Bacillati</taxon>
        <taxon>Bacillota</taxon>
        <taxon>Bacilli</taxon>
        <taxon>Bacillales</taxon>
        <taxon>Bacillaceae</taxon>
        <taxon>Metabacillus</taxon>
    </lineage>
</organism>
<dbReference type="Gene3D" id="1.10.600.10">
    <property type="entry name" value="Farnesyl Diphosphate Synthase"/>
    <property type="match status" value="1"/>
</dbReference>
<dbReference type="SFLD" id="SFLDG01211">
    <property type="entry name" value="Competence_Regulatory_Protein"/>
    <property type="match status" value="1"/>
</dbReference>
<dbReference type="InterPro" id="IPR033965">
    <property type="entry name" value="ComQ"/>
</dbReference>
<proteinExistence type="inferred from homology"/>
<dbReference type="PANTHER" id="PTHR12001">
    <property type="entry name" value="GERANYLGERANYL PYROPHOSPHATE SYNTHASE"/>
    <property type="match status" value="1"/>
</dbReference>
<dbReference type="Proteomes" id="UP001234495">
    <property type="component" value="Unassembled WGS sequence"/>
</dbReference>
<sequence length="306" mass="34911">MIIELKHKEIVKQQMQQLITSHINNLEQKDLLLSFLNAKQHMNFGRLAIVHHQVFGGRDPEIFRLAAAIELLVLSFDMFDDLEDMDNFAEPWMKIDRAIALNTATTLYSLSQQSILSLTSENKQRILHLFLSSAIKAMDGQHEDLRNTATTEAEMLDVIKRKSGTLISLATVSGMLLANEFHPEVKEYSYHIGIAGQIDNDVRDLFNDEKRTKAIGRTTLATLFLQKGYNKHSEELVVFFNSGKTISDEFGSIKSYKQKLADAGVLQYLNVLKQVSINRAFKQIEKLDLDVPLRDKLKNQLFKTEN</sequence>
<dbReference type="PANTHER" id="PTHR12001:SF69">
    <property type="entry name" value="ALL TRANS-POLYPRENYL-DIPHOSPHATE SYNTHASE PDSS1"/>
    <property type="match status" value="1"/>
</dbReference>
<keyword evidence="5" id="KW-0460">Magnesium</keyword>
<reference evidence="7 8" key="1">
    <citation type="submission" date="2023-07" db="EMBL/GenBank/DDBJ databases">
        <title>Genomic Encyclopedia of Type Strains, Phase IV (KMG-IV): sequencing the most valuable type-strain genomes for metagenomic binning, comparative biology and taxonomic classification.</title>
        <authorList>
            <person name="Goeker M."/>
        </authorList>
    </citation>
    <scope>NUCLEOTIDE SEQUENCE [LARGE SCALE GENOMIC DNA]</scope>
    <source>
        <strain evidence="7 8">DSM 29005</strain>
    </source>
</reference>
<comment type="similarity">
    <text evidence="2 6">Belongs to the FPP/GGPP synthase family.</text>
</comment>
<comment type="caution">
    <text evidence="7">The sequence shown here is derived from an EMBL/GenBank/DDBJ whole genome shotgun (WGS) entry which is preliminary data.</text>
</comment>
<protein>
    <submittedName>
        <fullName evidence="7">Competence protein ComQ</fullName>
    </submittedName>
</protein>
<evidence type="ECO:0000256" key="1">
    <source>
        <dbReference type="ARBA" id="ARBA00001946"/>
    </source>
</evidence>
<evidence type="ECO:0000256" key="5">
    <source>
        <dbReference type="ARBA" id="ARBA00022842"/>
    </source>
</evidence>
<evidence type="ECO:0000256" key="4">
    <source>
        <dbReference type="ARBA" id="ARBA00022723"/>
    </source>
</evidence>
<dbReference type="SFLD" id="SFLDS00005">
    <property type="entry name" value="Isoprenoid_Synthase_Type_I"/>
    <property type="match status" value="1"/>
</dbReference>
<dbReference type="Pfam" id="PF00348">
    <property type="entry name" value="polyprenyl_synt"/>
    <property type="match status" value="1"/>
</dbReference>
<dbReference type="EMBL" id="JAUSUD010000003">
    <property type="protein sequence ID" value="MDQ0229775.1"/>
    <property type="molecule type" value="Genomic_DNA"/>
</dbReference>
<evidence type="ECO:0000256" key="6">
    <source>
        <dbReference type="RuleBase" id="RU004466"/>
    </source>
</evidence>
<evidence type="ECO:0000256" key="3">
    <source>
        <dbReference type="ARBA" id="ARBA00022679"/>
    </source>
</evidence>
<dbReference type="SUPFAM" id="SSF48576">
    <property type="entry name" value="Terpenoid synthases"/>
    <property type="match status" value="1"/>
</dbReference>
<accession>A0ABT9ZET4</accession>